<dbReference type="SUPFAM" id="SSF144232">
    <property type="entry name" value="HIT/MYND zinc finger-like"/>
    <property type="match status" value="1"/>
</dbReference>
<keyword evidence="21" id="KW-1185">Reference proteome</keyword>
<reference evidence="20 21" key="1">
    <citation type="submission" date="2024-01" db="EMBL/GenBank/DDBJ databases">
        <title>Genome assemblies of Stephania.</title>
        <authorList>
            <person name="Yang L."/>
        </authorList>
    </citation>
    <scope>NUCLEOTIDE SEQUENCE [LARGE SCALE GENOMIC DNA]</scope>
    <source>
        <strain evidence="20">JXDWG</strain>
        <tissue evidence="20">Leaf</tissue>
    </source>
</reference>
<keyword evidence="8 17" id="KW-0863">Zinc-finger</keyword>
<dbReference type="Proteomes" id="UP001419268">
    <property type="component" value="Unassembled WGS sequence"/>
</dbReference>
<keyword evidence="12 18" id="KW-1133">Transmembrane helix</keyword>
<evidence type="ECO:0000256" key="3">
    <source>
        <dbReference type="ARBA" id="ARBA00022528"/>
    </source>
</evidence>
<keyword evidence="11" id="KW-0809">Transit peptide</keyword>
<evidence type="ECO:0000313" key="20">
    <source>
        <dbReference type="EMBL" id="KAK9099956.1"/>
    </source>
</evidence>
<dbReference type="EC" id="2.7.1.182" evidence="15"/>
<evidence type="ECO:0000259" key="19">
    <source>
        <dbReference type="PROSITE" id="PS50865"/>
    </source>
</evidence>
<feature type="transmembrane region" description="Helical" evidence="18">
    <location>
        <begin position="12"/>
        <end position="31"/>
    </location>
</feature>
<evidence type="ECO:0000256" key="17">
    <source>
        <dbReference type="PROSITE-ProRule" id="PRU00134"/>
    </source>
</evidence>
<keyword evidence="3" id="KW-0150">Chloroplast</keyword>
<evidence type="ECO:0000256" key="6">
    <source>
        <dbReference type="ARBA" id="ARBA00022692"/>
    </source>
</evidence>
<keyword evidence="4" id="KW-0934">Plastid</keyword>
<keyword evidence="10" id="KW-0862">Zinc</keyword>
<dbReference type="AlphaFoldDB" id="A0AAP0EVK1"/>
<dbReference type="GO" id="GO:0031969">
    <property type="term" value="C:chloroplast membrane"/>
    <property type="evidence" value="ECO:0007669"/>
    <property type="project" value="UniProtKB-SubCell"/>
</dbReference>
<dbReference type="PANTHER" id="PTHR32523">
    <property type="entry name" value="PHYTOL KINASE 1, CHLOROPLASTIC"/>
    <property type="match status" value="1"/>
</dbReference>
<dbReference type="PANTHER" id="PTHR32523:SF8">
    <property type="entry name" value="DOLICHOL KINASE"/>
    <property type="match status" value="1"/>
</dbReference>
<keyword evidence="5" id="KW-0808">Transferase</keyword>
<evidence type="ECO:0000256" key="10">
    <source>
        <dbReference type="ARBA" id="ARBA00022833"/>
    </source>
</evidence>
<comment type="pathway">
    <text evidence="14">Cofactor biosynthesis; tocopherol biosynthesis.</text>
</comment>
<dbReference type="GO" id="GO:0010276">
    <property type="term" value="F:phytol kinase activity"/>
    <property type="evidence" value="ECO:0007669"/>
    <property type="project" value="UniProtKB-EC"/>
</dbReference>
<evidence type="ECO:0000256" key="18">
    <source>
        <dbReference type="SAM" id="Phobius"/>
    </source>
</evidence>
<evidence type="ECO:0000256" key="15">
    <source>
        <dbReference type="ARBA" id="ARBA00039024"/>
    </source>
</evidence>
<dbReference type="PROSITE" id="PS50865">
    <property type="entry name" value="ZF_MYND_2"/>
    <property type="match status" value="1"/>
</dbReference>
<evidence type="ECO:0000256" key="13">
    <source>
        <dbReference type="ARBA" id="ARBA00023136"/>
    </source>
</evidence>
<keyword evidence="6 18" id="KW-0812">Transmembrane</keyword>
<comment type="similarity">
    <text evidence="2">Belongs to the polyprenol kinase family.</text>
</comment>
<dbReference type="Gene3D" id="6.10.140.2220">
    <property type="match status" value="1"/>
</dbReference>
<dbReference type="InterPro" id="IPR039606">
    <property type="entry name" value="Phytol/farnesol_kinase"/>
</dbReference>
<evidence type="ECO:0000256" key="11">
    <source>
        <dbReference type="ARBA" id="ARBA00022946"/>
    </source>
</evidence>
<keyword evidence="9" id="KW-0418">Kinase</keyword>
<evidence type="ECO:0000256" key="7">
    <source>
        <dbReference type="ARBA" id="ARBA00022723"/>
    </source>
</evidence>
<accession>A0AAP0EVK1</accession>
<evidence type="ECO:0000256" key="8">
    <source>
        <dbReference type="ARBA" id="ARBA00022771"/>
    </source>
</evidence>
<dbReference type="Pfam" id="PF01753">
    <property type="entry name" value="zf-MYND"/>
    <property type="match status" value="1"/>
</dbReference>
<evidence type="ECO:0000256" key="4">
    <source>
        <dbReference type="ARBA" id="ARBA00022640"/>
    </source>
</evidence>
<keyword evidence="13 18" id="KW-0472">Membrane</keyword>
<evidence type="ECO:0000256" key="9">
    <source>
        <dbReference type="ARBA" id="ARBA00022777"/>
    </source>
</evidence>
<comment type="subcellular location">
    <subcellularLocation>
        <location evidence="1">Plastid</location>
        <location evidence="1">Chloroplast membrane</location>
        <topology evidence="1">Multi-pass membrane protein</topology>
    </subcellularLocation>
</comment>
<protein>
    <recommendedName>
        <fullName evidence="15">phytol kinase</fullName>
        <ecNumber evidence="15">2.7.1.182</ecNumber>
    </recommendedName>
</protein>
<sequence length="164" mass="17980">MHVSGIPVDLYPLLQFVFTAIVIALGLLHLVKTTASKYFVVDASFDEGGEAAAAVAEGREQMIGAGLGRRGDVCAVCHNLGPKQCSGCKVVRYCSITCQLEHWKAGHKLKCKEFALNSRKSLVSCASRTTLPQIKKVEGMNGASCANFKYMFKEQERVCNRFHH</sequence>
<dbReference type="FunFam" id="6.10.140.2220:FF:000006">
    <property type="entry name" value="Ubiquitin carboxyl-terminal hydrolase 15"/>
    <property type="match status" value="1"/>
</dbReference>
<evidence type="ECO:0000313" key="21">
    <source>
        <dbReference type="Proteomes" id="UP001419268"/>
    </source>
</evidence>
<evidence type="ECO:0000256" key="2">
    <source>
        <dbReference type="ARBA" id="ARBA00010794"/>
    </source>
</evidence>
<evidence type="ECO:0000256" key="14">
    <source>
        <dbReference type="ARBA" id="ARBA00024015"/>
    </source>
</evidence>
<feature type="domain" description="MYND-type" evidence="19">
    <location>
        <begin position="74"/>
        <end position="111"/>
    </location>
</feature>
<organism evidence="20 21">
    <name type="scientific">Stephania cephalantha</name>
    <dbReference type="NCBI Taxonomy" id="152367"/>
    <lineage>
        <taxon>Eukaryota</taxon>
        <taxon>Viridiplantae</taxon>
        <taxon>Streptophyta</taxon>
        <taxon>Embryophyta</taxon>
        <taxon>Tracheophyta</taxon>
        <taxon>Spermatophyta</taxon>
        <taxon>Magnoliopsida</taxon>
        <taxon>Ranunculales</taxon>
        <taxon>Menispermaceae</taxon>
        <taxon>Menispermoideae</taxon>
        <taxon>Cissampelideae</taxon>
        <taxon>Stephania</taxon>
    </lineage>
</organism>
<evidence type="ECO:0000256" key="16">
    <source>
        <dbReference type="ARBA" id="ARBA00048889"/>
    </source>
</evidence>
<dbReference type="GO" id="GO:0008270">
    <property type="term" value="F:zinc ion binding"/>
    <property type="evidence" value="ECO:0007669"/>
    <property type="project" value="UniProtKB-KW"/>
</dbReference>
<dbReference type="PROSITE" id="PS01360">
    <property type="entry name" value="ZF_MYND_1"/>
    <property type="match status" value="1"/>
</dbReference>
<comment type="caution">
    <text evidence="20">The sequence shown here is derived from an EMBL/GenBank/DDBJ whole genome shotgun (WGS) entry which is preliminary data.</text>
</comment>
<evidence type="ECO:0000256" key="5">
    <source>
        <dbReference type="ARBA" id="ARBA00022679"/>
    </source>
</evidence>
<name>A0AAP0EVK1_9MAGN</name>
<evidence type="ECO:0000256" key="1">
    <source>
        <dbReference type="ARBA" id="ARBA00004508"/>
    </source>
</evidence>
<dbReference type="EMBL" id="JBBNAG010000010">
    <property type="protein sequence ID" value="KAK9099956.1"/>
    <property type="molecule type" value="Genomic_DNA"/>
</dbReference>
<dbReference type="InterPro" id="IPR002893">
    <property type="entry name" value="Znf_MYND"/>
</dbReference>
<proteinExistence type="inferred from homology"/>
<comment type="catalytic activity">
    <reaction evidence="16">
        <text>phytol + CTP = phytyl phosphate + CDP + H(+)</text>
        <dbReference type="Rhea" id="RHEA:38055"/>
        <dbReference type="ChEBI" id="CHEBI:15378"/>
        <dbReference type="ChEBI" id="CHEBI:17327"/>
        <dbReference type="ChEBI" id="CHEBI:37563"/>
        <dbReference type="ChEBI" id="CHEBI:58069"/>
        <dbReference type="ChEBI" id="CHEBI:75483"/>
        <dbReference type="EC" id="2.7.1.182"/>
    </reaction>
</comment>
<gene>
    <name evidence="20" type="ORF">Scep_023386</name>
</gene>
<evidence type="ECO:0000256" key="12">
    <source>
        <dbReference type="ARBA" id="ARBA00022989"/>
    </source>
</evidence>
<keyword evidence="7" id="KW-0479">Metal-binding</keyword>